<dbReference type="Proteomes" id="UP001345219">
    <property type="component" value="Chromosome 21"/>
</dbReference>
<feature type="region of interest" description="Disordered" evidence="14">
    <location>
        <begin position="1"/>
        <end position="49"/>
    </location>
</feature>
<evidence type="ECO:0000256" key="10">
    <source>
        <dbReference type="ARBA" id="ARBA00023136"/>
    </source>
</evidence>
<gene>
    <name evidence="16" type="ORF">SAY87_027651</name>
</gene>
<evidence type="ECO:0000256" key="3">
    <source>
        <dbReference type="ARBA" id="ARBA00012513"/>
    </source>
</evidence>
<evidence type="ECO:0000256" key="6">
    <source>
        <dbReference type="ARBA" id="ARBA00022679"/>
    </source>
</evidence>
<keyword evidence="5 13" id="KW-0723">Serine/threonine-protein kinase</keyword>
<comment type="function">
    <text evidence="11">May be involved in plant defense signaling.</text>
</comment>
<evidence type="ECO:0000313" key="17">
    <source>
        <dbReference type="Proteomes" id="UP001345219"/>
    </source>
</evidence>
<keyword evidence="8" id="KW-0418">Kinase</keyword>
<sequence length="382" mass="42771">MGSCLSSRVKDEIGSKDSKLQFSGRERNGFSGGSNKVSSVSAPQSPRSEGDILLSSNLKSFAFSDLRTATRNFRPDSVIGEGGFGSVFKGWVDEETLAPARSGTGMLIAVKRLNQEGSQGHNEWLAEINFLGQLDHPNLVKLIGYCLEDEHRLLVYEFMSKRSLENHLFRRSACYQTLSWKLRIKIALGAAKGLEFLHSDEVRVIYRDFKTSNILLDSNYDAKLSDFGMARDGPSGDKSHVSTRIMGTFGYAAPEYMATGHLTEKSDVYSFGVVLLEMLCGRKAMDKNRPSGEHNLVEWARSHLTSKRKILHIFDSRLQGQYTPRGALRAVRLAFRCLSTEPKLRPDMKEVVKSLEQLQELEDAVASEESGPQEMDHQTRHE</sequence>
<feature type="region of interest" description="Disordered" evidence="14">
    <location>
        <begin position="362"/>
        <end position="382"/>
    </location>
</feature>
<keyword evidence="4" id="KW-1003">Cell membrane</keyword>
<name>A0AAN7JN88_9MYRT</name>
<dbReference type="InterPro" id="IPR017441">
    <property type="entry name" value="Protein_kinase_ATP_BS"/>
</dbReference>
<dbReference type="InterPro" id="IPR050823">
    <property type="entry name" value="Plant_Ser_Thr_Prot_Kinase"/>
</dbReference>
<keyword evidence="9 12" id="KW-0067">ATP-binding</keyword>
<dbReference type="InterPro" id="IPR001245">
    <property type="entry name" value="Ser-Thr/Tyr_kinase_cat_dom"/>
</dbReference>
<protein>
    <recommendedName>
        <fullName evidence="3">non-specific serine/threonine protein kinase</fullName>
        <ecNumber evidence="3">2.7.11.1</ecNumber>
    </recommendedName>
</protein>
<dbReference type="PROSITE" id="PS00108">
    <property type="entry name" value="PROTEIN_KINASE_ST"/>
    <property type="match status" value="1"/>
</dbReference>
<comment type="subcellular location">
    <subcellularLocation>
        <location evidence="1">Cell membrane</location>
    </subcellularLocation>
</comment>
<evidence type="ECO:0000256" key="12">
    <source>
        <dbReference type="PROSITE-ProRule" id="PRU10141"/>
    </source>
</evidence>
<feature type="domain" description="Protein kinase" evidence="15">
    <location>
        <begin position="73"/>
        <end position="358"/>
    </location>
</feature>
<dbReference type="PROSITE" id="PS50011">
    <property type="entry name" value="PROTEIN_KINASE_DOM"/>
    <property type="match status" value="1"/>
</dbReference>
<feature type="binding site" evidence="12">
    <location>
        <position position="111"/>
    </location>
    <ligand>
        <name>ATP</name>
        <dbReference type="ChEBI" id="CHEBI:30616"/>
    </ligand>
</feature>
<evidence type="ECO:0000256" key="11">
    <source>
        <dbReference type="ARBA" id="ARBA00054261"/>
    </source>
</evidence>
<organism evidence="16 17">
    <name type="scientific">Trapa incisa</name>
    <dbReference type="NCBI Taxonomy" id="236973"/>
    <lineage>
        <taxon>Eukaryota</taxon>
        <taxon>Viridiplantae</taxon>
        <taxon>Streptophyta</taxon>
        <taxon>Embryophyta</taxon>
        <taxon>Tracheophyta</taxon>
        <taxon>Spermatophyta</taxon>
        <taxon>Magnoliopsida</taxon>
        <taxon>eudicotyledons</taxon>
        <taxon>Gunneridae</taxon>
        <taxon>Pentapetalae</taxon>
        <taxon>rosids</taxon>
        <taxon>malvids</taxon>
        <taxon>Myrtales</taxon>
        <taxon>Lythraceae</taxon>
        <taxon>Trapa</taxon>
    </lineage>
</organism>
<evidence type="ECO:0000256" key="13">
    <source>
        <dbReference type="RuleBase" id="RU000304"/>
    </source>
</evidence>
<dbReference type="CDD" id="cd14066">
    <property type="entry name" value="STKc_IRAK"/>
    <property type="match status" value="1"/>
</dbReference>
<dbReference type="GO" id="GO:0005886">
    <property type="term" value="C:plasma membrane"/>
    <property type="evidence" value="ECO:0007669"/>
    <property type="project" value="UniProtKB-SubCell"/>
</dbReference>
<dbReference type="GO" id="GO:0005524">
    <property type="term" value="F:ATP binding"/>
    <property type="evidence" value="ECO:0007669"/>
    <property type="project" value="UniProtKB-UniRule"/>
</dbReference>
<keyword evidence="7 12" id="KW-0547">Nucleotide-binding</keyword>
<dbReference type="InterPro" id="IPR011009">
    <property type="entry name" value="Kinase-like_dom_sf"/>
</dbReference>
<evidence type="ECO:0000256" key="4">
    <source>
        <dbReference type="ARBA" id="ARBA00022475"/>
    </source>
</evidence>
<reference evidence="16 17" key="1">
    <citation type="journal article" date="2023" name="Hortic Res">
        <title>Pangenome of water caltrop reveals structural variations and asymmetric subgenome divergence after allopolyploidization.</title>
        <authorList>
            <person name="Zhang X."/>
            <person name="Chen Y."/>
            <person name="Wang L."/>
            <person name="Yuan Y."/>
            <person name="Fang M."/>
            <person name="Shi L."/>
            <person name="Lu R."/>
            <person name="Comes H.P."/>
            <person name="Ma Y."/>
            <person name="Chen Y."/>
            <person name="Huang G."/>
            <person name="Zhou Y."/>
            <person name="Zheng Z."/>
            <person name="Qiu Y."/>
        </authorList>
    </citation>
    <scope>NUCLEOTIDE SEQUENCE [LARGE SCALE GENOMIC DNA]</scope>
    <source>
        <tissue evidence="16">Roots</tissue>
    </source>
</reference>
<dbReference type="FunFam" id="1.10.510.10:FF:000032">
    <property type="entry name" value="Serine/threonine-protein kinase PBS1"/>
    <property type="match status" value="1"/>
</dbReference>
<feature type="compositionally biased region" description="Polar residues" evidence="14">
    <location>
        <begin position="33"/>
        <end position="47"/>
    </location>
</feature>
<evidence type="ECO:0000256" key="7">
    <source>
        <dbReference type="ARBA" id="ARBA00022741"/>
    </source>
</evidence>
<dbReference type="FunFam" id="3.30.200.20:FF:000228">
    <property type="entry name" value="Serine/threonine-protein kinase BIK1"/>
    <property type="match status" value="1"/>
</dbReference>
<dbReference type="PROSITE" id="PS00107">
    <property type="entry name" value="PROTEIN_KINASE_ATP"/>
    <property type="match status" value="1"/>
</dbReference>
<dbReference type="EMBL" id="JAXIOK010000018">
    <property type="protein sequence ID" value="KAK4750202.1"/>
    <property type="molecule type" value="Genomic_DNA"/>
</dbReference>
<keyword evidence="17" id="KW-1185">Reference proteome</keyword>
<proteinExistence type="inferred from homology"/>
<dbReference type="AlphaFoldDB" id="A0AAN7JN88"/>
<dbReference type="Gene3D" id="3.30.200.20">
    <property type="entry name" value="Phosphorylase Kinase, domain 1"/>
    <property type="match status" value="1"/>
</dbReference>
<keyword evidence="6" id="KW-0808">Transferase</keyword>
<evidence type="ECO:0000256" key="9">
    <source>
        <dbReference type="ARBA" id="ARBA00022840"/>
    </source>
</evidence>
<dbReference type="Pfam" id="PF07714">
    <property type="entry name" value="PK_Tyr_Ser-Thr"/>
    <property type="match status" value="1"/>
</dbReference>
<evidence type="ECO:0000259" key="15">
    <source>
        <dbReference type="PROSITE" id="PS50011"/>
    </source>
</evidence>
<evidence type="ECO:0000256" key="5">
    <source>
        <dbReference type="ARBA" id="ARBA00022527"/>
    </source>
</evidence>
<comment type="caution">
    <text evidence="16">The sequence shown here is derived from an EMBL/GenBank/DDBJ whole genome shotgun (WGS) entry which is preliminary data.</text>
</comment>
<dbReference type="SUPFAM" id="SSF56112">
    <property type="entry name" value="Protein kinase-like (PK-like)"/>
    <property type="match status" value="1"/>
</dbReference>
<dbReference type="Gene3D" id="1.10.510.10">
    <property type="entry name" value="Transferase(Phosphotransferase) domain 1"/>
    <property type="match status" value="1"/>
</dbReference>
<evidence type="ECO:0000256" key="14">
    <source>
        <dbReference type="SAM" id="MobiDB-lite"/>
    </source>
</evidence>
<dbReference type="EC" id="2.7.11.1" evidence="3"/>
<feature type="compositionally biased region" description="Basic and acidic residues" evidence="14">
    <location>
        <begin position="8"/>
        <end position="28"/>
    </location>
</feature>
<dbReference type="InterPro" id="IPR000719">
    <property type="entry name" value="Prot_kinase_dom"/>
</dbReference>
<keyword evidence="10" id="KW-0472">Membrane</keyword>
<evidence type="ECO:0000313" key="16">
    <source>
        <dbReference type="EMBL" id="KAK4750202.1"/>
    </source>
</evidence>
<dbReference type="PANTHER" id="PTHR45621">
    <property type="entry name" value="OS01G0588500 PROTEIN-RELATED"/>
    <property type="match status" value="1"/>
</dbReference>
<comment type="similarity">
    <text evidence="2">Belongs to the protein kinase superfamily. Ser/Thr protein kinase family.</text>
</comment>
<evidence type="ECO:0000256" key="8">
    <source>
        <dbReference type="ARBA" id="ARBA00022777"/>
    </source>
</evidence>
<accession>A0AAN7JN88</accession>
<dbReference type="GO" id="GO:0004674">
    <property type="term" value="F:protein serine/threonine kinase activity"/>
    <property type="evidence" value="ECO:0007669"/>
    <property type="project" value="UniProtKB-KW"/>
</dbReference>
<evidence type="ECO:0000256" key="2">
    <source>
        <dbReference type="ARBA" id="ARBA00008684"/>
    </source>
</evidence>
<dbReference type="InterPro" id="IPR008271">
    <property type="entry name" value="Ser/Thr_kinase_AS"/>
</dbReference>
<evidence type="ECO:0000256" key="1">
    <source>
        <dbReference type="ARBA" id="ARBA00004236"/>
    </source>
</evidence>